<feature type="transmembrane region" description="Helical" evidence="1">
    <location>
        <begin position="111"/>
        <end position="129"/>
    </location>
</feature>
<dbReference type="EMBL" id="CABO01000006">
    <property type="protein sequence ID" value="CBI00803.1"/>
    <property type="molecule type" value="Genomic_DNA"/>
</dbReference>
<proteinExistence type="predicted"/>
<feature type="transmembrane region" description="Helical" evidence="1">
    <location>
        <begin position="82"/>
        <end position="99"/>
    </location>
</feature>
<organism evidence="2">
    <name type="scientific">mine drainage metagenome</name>
    <dbReference type="NCBI Taxonomy" id="410659"/>
    <lineage>
        <taxon>unclassified sequences</taxon>
        <taxon>metagenomes</taxon>
        <taxon>ecological metagenomes</taxon>
    </lineage>
</organism>
<name>E6Q0U3_9ZZZZ</name>
<gene>
    <name evidence="2" type="ORF">CARN4_0150</name>
</gene>
<dbReference type="AlphaFoldDB" id="E6Q0U3"/>
<accession>E6Q0U3</accession>
<evidence type="ECO:0000256" key="1">
    <source>
        <dbReference type="SAM" id="Phobius"/>
    </source>
</evidence>
<evidence type="ECO:0000313" key="2">
    <source>
        <dbReference type="EMBL" id="CBI00803.1"/>
    </source>
</evidence>
<feature type="transmembrane region" description="Helical" evidence="1">
    <location>
        <begin position="12"/>
        <end position="29"/>
    </location>
</feature>
<keyword evidence="1" id="KW-1133">Transmembrane helix</keyword>
<reference evidence="2" key="1">
    <citation type="submission" date="2009-10" db="EMBL/GenBank/DDBJ databases">
        <title>Diversity of trophic interactions inside an arsenic-rich microbial ecosystem.</title>
        <authorList>
            <person name="Bertin P.N."/>
            <person name="Heinrich-Salmeron A."/>
            <person name="Pelletier E."/>
            <person name="Goulhen-Chollet F."/>
            <person name="Arsene-Ploetze F."/>
            <person name="Gallien S."/>
            <person name="Calteau A."/>
            <person name="Vallenet D."/>
            <person name="Casiot C."/>
            <person name="Chane-Woon-Ming B."/>
            <person name="Giloteaux L."/>
            <person name="Barakat M."/>
            <person name="Bonnefoy V."/>
            <person name="Bruneel O."/>
            <person name="Chandler M."/>
            <person name="Cleiss J."/>
            <person name="Duran R."/>
            <person name="Elbaz-Poulichet F."/>
            <person name="Fonknechten N."/>
            <person name="Lauga B."/>
            <person name="Mornico D."/>
            <person name="Ortet P."/>
            <person name="Schaeffer C."/>
            <person name="Siguier P."/>
            <person name="Alexander Thil Smith A."/>
            <person name="Van Dorsselaer A."/>
            <person name="Weissenbach J."/>
            <person name="Medigue C."/>
            <person name="Le Paslier D."/>
        </authorList>
    </citation>
    <scope>NUCLEOTIDE SEQUENCE</scope>
</reference>
<keyword evidence="1" id="KW-0812">Transmembrane</keyword>
<feature type="transmembrane region" description="Helical" evidence="1">
    <location>
        <begin position="41"/>
        <end position="62"/>
    </location>
</feature>
<protein>
    <submittedName>
        <fullName evidence="2">Uncharacterized protein</fullName>
    </submittedName>
</protein>
<comment type="caution">
    <text evidence="2">The sequence shown here is derived from an EMBL/GenBank/DDBJ whole genome shotgun (WGS) entry which is preliminary data.</text>
</comment>
<sequence>MNRVTLRKIPAGLALGLIASLIAHVALYGRQHAVGGTYHALLMQISSTAVLAFIALLGALAWSQSRNLADGRALAAFLRERLPSLGTVVTSGAAWYVSVEAIEPHHAGASGWALLAALGAASYALLHLARAMADTFAHAAIMITRTSFSPAVPAWRRRPRERVVARHSFQARRRFARPPPIVFGFSRA</sequence>
<keyword evidence="1" id="KW-0472">Membrane</keyword>